<comment type="caution">
    <text evidence="5">The sequence shown here is derived from an EMBL/GenBank/DDBJ whole genome shotgun (WGS) entry which is preliminary data.</text>
</comment>
<dbReference type="InterPro" id="IPR036345">
    <property type="entry name" value="ExoRNase_PH_dom2_sf"/>
</dbReference>
<organism evidence="5 6">
    <name type="scientific">Bursaphelenchus okinawaensis</name>
    <dbReference type="NCBI Taxonomy" id="465554"/>
    <lineage>
        <taxon>Eukaryota</taxon>
        <taxon>Metazoa</taxon>
        <taxon>Ecdysozoa</taxon>
        <taxon>Nematoda</taxon>
        <taxon>Chromadorea</taxon>
        <taxon>Rhabditida</taxon>
        <taxon>Tylenchina</taxon>
        <taxon>Tylenchomorpha</taxon>
        <taxon>Aphelenchoidea</taxon>
        <taxon>Aphelenchoididae</taxon>
        <taxon>Bursaphelenchus</taxon>
    </lineage>
</organism>
<dbReference type="PANTHER" id="PTHR11953:SF1">
    <property type="entry name" value="EXOSOME COMPLEX COMPONENT RRP46"/>
    <property type="match status" value="1"/>
</dbReference>
<dbReference type="GO" id="GO:0071028">
    <property type="term" value="P:nuclear mRNA surveillance"/>
    <property type="evidence" value="ECO:0007669"/>
    <property type="project" value="TreeGrafter"/>
</dbReference>
<dbReference type="InterPro" id="IPR027408">
    <property type="entry name" value="PNPase/RNase_PH_dom_sf"/>
</dbReference>
<evidence type="ECO:0000256" key="3">
    <source>
        <dbReference type="ARBA" id="ARBA00022835"/>
    </source>
</evidence>
<dbReference type="SUPFAM" id="SSF54211">
    <property type="entry name" value="Ribosomal protein S5 domain 2-like"/>
    <property type="match status" value="1"/>
</dbReference>
<dbReference type="GO" id="GO:0071051">
    <property type="term" value="P:poly(A)-dependent snoRNA 3'-end processing"/>
    <property type="evidence" value="ECO:0007669"/>
    <property type="project" value="TreeGrafter"/>
</dbReference>
<dbReference type="OrthoDB" id="27298at2759"/>
<dbReference type="GO" id="GO:0016075">
    <property type="term" value="P:rRNA catabolic process"/>
    <property type="evidence" value="ECO:0007669"/>
    <property type="project" value="TreeGrafter"/>
</dbReference>
<evidence type="ECO:0000256" key="1">
    <source>
        <dbReference type="ARBA" id="ARBA00004123"/>
    </source>
</evidence>
<dbReference type="Proteomes" id="UP000783686">
    <property type="component" value="Unassembled WGS sequence"/>
</dbReference>
<evidence type="ECO:0000313" key="6">
    <source>
        <dbReference type="Proteomes" id="UP000614601"/>
    </source>
</evidence>
<keyword evidence="4" id="KW-0539">Nucleus</keyword>
<evidence type="ECO:0008006" key="7">
    <source>
        <dbReference type="Google" id="ProtNLM"/>
    </source>
</evidence>
<dbReference type="InterPro" id="IPR020568">
    <property type="entry name" value="Ribosomal_Su5_D2-typ_SF"/>
</dbReference>
<dbReference type="GO" id="GO:0000177">
    <property type="term" value="C:cytoplasmic exosome (RNase complex)"/>
    <property type="evidence" value="ECO:0007669"/>
    <property type="project" value="TreeGrafter"/>
</dbReference>
<dbReference type="GO" id="GO:0006364">
    <property type="term" value="P:rRNA processing"/>
    <property type="evidence" value="ECO:0007669"/>
    <property type="project" value="UniProtKB-KW"/>
</dbReference>
<keyword evidence="3" id="KW-0271">Exosome</keyword>
<dbReference type="InterPro" id="IPR050080">
    <property type="entry name" value="RNase_PH"/>
</dbReference>
<dbReference type="SUPFAM" id="SSF55666">
    <property type="entry name" value="Ribonuclease PH domain 2-like"/>
    <property type="match status" value="1"/>
</dbReference>
<accession>A0A811LMV2</accession>
<comment type="subcellular location">
    <subcellularLocation>
        <location evidence="1">Nucleus</location>
    </subcellularLocation>
</comment>
<dbReference type="EMBL" id="CAJFDH010000006">
    <property type="protein sequence ID" value="CAD5228990.1"/>
    <property type="molecule type" value="Genomic_DNA"/>
</dbReference>
<name>A0A811LMV2_9BILA</name>
<dbReference type="EMBL" id="CAJFCW020000006">
    <property type="protein sequence ID" value="CAG9125438.1"/>
    <property type="molecule type" value="Genomic_DNA"/>
</dbReference>
<evidence type="ECO:0000313" key="5">
    <source>
        <dbReference type="EMBL" id="CAD5228990.1"/>
    </source>
</evidence>
<dbReference type="Gene3D" id="3.30.230.70">
    <property type="entry name" value="GHMP Kinase, N-terminal domain"/>
    <property type="match status" value="1"/>
</dbReference>
<sequence>MAVECSLGEFRGADGSCSLSEKDQKSVVILQGPSAIGHENEKLYRHIGHINLHCTLFQQENPRIGDLLLLRLIENCVDRNLYPRTEILIHCDVQDQYNAGVDVRSFNATSLCLLDAAIRMNYFFSAVLVIKVVDQEQKRNELVVNPDPDLLATAKNVFLYVFKPSLLEPVLIAETCYGGFTFEEMGKAMDLAKSNALKGLDFVRKEISLKLAKHF</sequence>
<keyword evidence="6" id="KW-1185">Reference proteome</keyword>
<protein>
    <recommendedName>
        <fullName evidence="7">RNase_PH domain-containing protein</fullName>
    </recommendedName>
</protein>
<dbReference type="GO" id="GO:0034475">
    <property type="term" value="P:U4 snRNA 3'-end processing"/>
    <property type="evidence" value="ECO:0007669"/>
    <property type="project" value="TreeGrafter"/>
</dbReference>
<evidence type="ECO:0000256" key="4">
    <source>
        <dbReference type="ARBA" id="ARBA00023242"/>
    </source>
</evidence>
<keyword evidence="2" id="KW-0698">rRNA processing</keyword>
<reference evidence="5" key="1">
    <citation type="submission" date="2020-09" db="EMBL/GenBank/DDBJ databases">
        <authorList>
            <person name="Kikuchi T."/>
        </authorList>
    </citation>
    <scope>NUCLEOTIDE SEQUENCE</scope>
    <source>
        <strain evidence="5">SH1</strain>
    </source>
</reference>
<dbReference type="PANTHER" id="PTHR11953">
    <property type="entry name" value="EXOSOME COMPLEX COMPONENT"/>
    <property type="match status" value="1"/>
</dbReference>
<gene>
    <name evidence="5" type="ORF">BOKJ2_LOCUS13049</name>
</gene>
<evidence type="ECO:0000256" key="2">
    <source>
        <dbReference type="ARBA" id="ARBA00022552"/>
    </source>
</evidence>
<dbReference type="GO" id="GO:0003723">
    <property type="term" value="F:RNA binding"/>
    <property type="evidence" value="ECO:0007669"/>
    <property type="project" value="TreeGrafter"/>
</dbReference>
<dbReference type="GO" id="GO:0000176">
    <property type="term" value="C:nuclear exosome (RNase complex)"/>
    <property type="evidence" value="ECO:0007669"/>
    <property type="project" value="TreeGrafter"/>
</dbReference>
<proteinExistence type="predicted"/>
<dbReference type="Proteomes" id="UP000614601">
    <property type="component" value="Unassembled WGS sequence"/>
</dbReference>
<dbReference type="GO" id="GO:0005730">
    <property type="term" value="C:nucleolus"/>
    <property type="evidence" value="ECO:0007669"/>
    <property type="project" value="TreeGrafter"/>
</dbReference>
<dbReference type="AlphaFoldDB" id="A0A811LMV2"/>